<dbReference type="EMBL" id="CAEZTD010000131">
    <property type="protein sequence ID" value="CAB4571384.1"/>
    <property type="molecule type" value="Genomic_DNA"/>
</dbReference>
<feature type="compositionally biased region" description="Basic and acidic residues" evidence="1">
    <location>
        <begin position="117"/>
        <end position="126"/>
    </location>
</feature>
<organism evidence="2">
    <name type="scientific">freshwater metagenome</name>
    <dbReference type="NCBI Taxonomy" id="449393"/>
    <lineage>
        <taxon>unclassified sequences</taxon>
        <taxon>metagenomes</taxon>
        <taxon>ecological metagenomes</taxon>
    </lineage>
</organism>
<evidence type="ECO:0000256" key="1">
    <source>
        <dbReference type="SAM" id="MobiDB-lite"/>
    </source>
</evidence>
<dbReference type="AlphaFoldDB" id="A0A6J6E7Z8"/>
<feature type="compositionally biased region" description="Basic residues" evidence="1">
    <location>
        <begin position="102"/>
        <end position="112"/>
    </location>
</feature>
<name>A0A6J6E7Z8_9ZZZZ</name>
<reference evidence="2" key="1">
    <citation type="submission" date="2020-05" db="EMBL/GenBank/DDBJ databases">
        <authorList>
            <person name="Chiriac C."/>
            <person name="Salcher M."/>
            <person name="Ghai R."/>
            <person name="Kavagutti S V."/>
        </authorList>
    </citation>
    <scope>NUCLEOTIDE SEQUENCE</scope>
</reference>
<sequence length="217" mass="23126">MPHVARRRSRCFGLLAMAGGTGARGCRTPCRIAAGVQRGCGGAFPTQARQGCFCHGNTRAGHKHARPLSRARKARQVQRRGEGALDTGGVHTTHRASGSTRNRCRGSRRHPVVRGARSPDRCESSESSHLPAQLKFSSDVQHGCKPHYTIRSRSHARDSRVFICSIPGGPCGGRPGTQGSAAGRFVVGHGKADVVSPRGLRPICTNSARSHSTGEVR</sequence>
<gene>
    <name evidence="2" type="ORF">UFOPK1591_01316</name>
</gene>
<proteinExistence type="predicted"/>
<evidence type="ECO:0000313" key="2">
    <source>
        <dbReference type="EMBL" id="CAB4571384.1"/>
    </source>
</evidence>
<protein>
    <submittedName>
        <fullName evidence="2">Unannotated protein</fullName>
    </submittedName>
</protein>
<feature type="region of interest" description="Disordered" evidence="1">
    <location>
        <begin position="80"/>
        <end position="129"/>
    </location>
</feature>
<accession>A0A6J6E7Z8</accession>